<name>A0ABT8TK42_9GAMM</name>
<comment type="caution">
    <text evidence="1">The sequence shown here is derived from an EMBL/GenBank/DDBJ whole genome shotgun (WGS) entry which is preliminary data.</text>
</comment>
<protein>
    <submittedName>
        <fullName evidence="1">ChaB family protein</fullName>
    </submittedName>
</protein>
<proteinExistence type="predicted"/>
<dbReference type="Pfam" id="PF06150">
    <property type="entry name" value="ChaB"/>
    <property type="match status" value="1"/>
</dbReference>
<dbReference type="SUPFAM" id="SSF140376">
    <property type="entry name" value="ChaB-like"/>
    <property type="match status" value="1"/>
</dbReference>
<dbReference type="Proteomes" id="UP001168380">
    <property type="component" value="Unassembled WGS sequence"/>
</dbReference>
<dbReference type="InterPro" id="IPR037205">
    <property type="entry name" value="ChaB_sf"/>
</dbReference>
<accession>A0ABT8TK42</accession>
<evidence type="ECO:0000313" key="1">
    <source>
        <dbReference type="EMBL" id="MDO3382722.1"/>
    </source>
</evidence>
<evidence type="ECO:0000313" key="2">
    <source>
        <dbReference type="Proteomes" id="UP001168380"/>
    </source>
</evidence>
<dbReference type="RefSeq" id="WP_302713131.1">
    <property type="nucleotide sequence ID" value="NZ_JAULRT010000052.1"/>
</dbReference>
<dbReference type="EMBL" id="JAULRT010000052">
    <property type="protein sequence ID" value="MDO3382722.1"/>
    <property type="molecule type" value="Genomic_DNA"/>
</dbReference>
<reference evidence="1" key="1">
    <citation type="submission" date="2023-07" db="EMBL/GenBank/DDBJ databases">
        <title>Gilvimarinus algae sp. nov., isolated from the surface of Kelp.</title>
        <authorList>
            <person name="Sun Y.Y."/>
            <person name="Gong Y."/>
            <person name="Du Z.J."/>
        </authorList>
    </citation>
    <scope>NUCLEOTIDE SEQUENCE</scope>
    <source>
        <strain evidence="1">SDUM040014</strain>
    </source>
</reference>
<gene>
    <name evidence="1" type="ORF">QWI16_11120</name>
</gene>
<dbReference type="InterPro" id="IPR009317">
    <property type="entry name" value="ChaB"/>
</dbReference>
<keyword evidence="2" id="KW-1185">Reference proteome</keyword>
<organism evidence="1 2">
    <name type="scientific">Gilvimarinus algae</name>
    <dbReference type="NCBI Taxonomy" id="3058037"/>
    <lineage>
        <taxon>Bacteria</taxon>
        <taxon>Pseudomonadati</taxon>
        <taxon>Pseudomonadota</taxon>
        <taxon>Gammaproteobacteria</taxon>
        <taxon>Cellvibrionales</taxon>
        <taxon>Cellvibrionaceae</taxon>
        <taxon>Gilvimarinus</taxon>
    </lineage>
</organism>
<sequence length="98" mass="11358">MLRITCHGVRATHPILAQEDNIMPYQNLNQLPDSVQNALPKHAREIYLEAFNSAWDTYKDPQKRRGNDDRESVAHKVAWSAVKQSYTKSDKGNWVKKH</sequence>
<dbReference type="Gene3D" id="1.10.1740.70">
    <property type="entry name" value="ChaB"/>
    <property type="match status" value="1"/>
</dbReference>